<gene>
    <name evidence="2" type="ORF">M513_04651</name>
</gene>
<evidence type="ECO:0000313" key="3">
    <source>
        <dbReference type="Proteomes" id="UP000030764"/>
    </source>
</evidence>
<proteinExistence type="predicted"/>
<accession>A0A085MBA8</accession>
<organism evidence="2 3">
    <name type="scientific">Trichuris suis</name>
    <name type="common">pig whipworm</name>
    <dbReference type="NCBI Taxonomy" id="68888"/>
    <lineage>
        <taxon>Eukaryota</taxon>
        <taxon>Metazoa</taxon>
        <taxon>Ecdysozoa</taxon>
        <taxon>Nematoda</taxon>
        <taxon>Enoplea</taxon>
        <taxon>Dorylaimia</taxon>
        <taxon>Trichinellida</taxon>
        <taxon>Trichuridae</taxon>
        <taxon>Trichuris</taxon>
    </lineage>
</organism>
<protein>
    <submittedName>
        <fullName evidence="2">Uncharacterized protein</fullName>
    </submittedName>
</protein>
<feature type="compositionally biased region" description="Polar residues" evidence="1">
    <location>
        <begin position="1"/>
        <end position="13"/>
    </location>
</feature>
<evidence type="ECO:0000313" key="2">
    <source>
        <dbReference type="EMBL" id="KFD54504.1"/>
    </source>
</evidence>
<dbReference type="AlphaFoldDB" id="A0A085MBA8"/>
<feature type="region of interest" description="Disordered" evidence="1">
    <location>
        <begin position="1"/>
        <end position="23"/>
    </location>
</feature>
<keyword evidence="3" id="KW-1185">Reference proteome</keyword>
<evidence type="ECO:0000256" key="1">
    <source>
        <dbReference type="SAM" id="MobiDB-lite"/>
    </source>
</evidence>
<dbReference type="EMBL" id="KL363207">
    <property type="protein sequence ID" value="KFD54504.1"/>
    <property type="molecule type" value="Genomic_DNA"/>
</dbReference>
<dbReference type="Proteomes" id="UP000030764">
    <property type="component" value="Unassembled WGS sequence"/>
</dbReference>
<reference evidence="2 3" key="1">
    <citation type="journal article" date="2014" name="Nat. Genet.">
        <title>Genome and transcriptome of the porcine whipworm Trichuris suis.</title>
        <authorList>
            <person name="Jex A.R."/>
            <person name="Nejsum P."/>
            <person name="Schwarz E.M."/>
            <person name="Hu L."/>
            <person name="Young N.D."/>
            <person name="Hall R.S."/>
            <person name="Korhonen P.K."/>
            <person name="Liao S."/>
            <person name="Thamsborg S."/>
            <person name="Xia J."/>
            <person name="Xu P."/>
            <person name="Wang S."/>
            <person name="Scheerlinck J.P."/>
            <person name="Hofmann A."/>
            <person name="Sternberg P.W."/>
            <person name="Wang J."/>
            <person name="Gasser R.B."/>
        </authorList>
    </citation>
    <scope>NUCLEOTIDE SEQUENCE [LARGE SCALE GENOMIC DNA]</scope>
    <source>
        <strain evidence="2">DCEP-RM93M</strain>
    </source>
</reference>
<sequence>MTDGGQNPESLNPDSRPMDQIQTDGAVHMHSVDLHACGCQHAKILVQVFIEEHQRCSIQALIVLSENESVLVCFLYLLQT</sequence>
<name>A0A085MBA8_9BILA</name>